<dbReference type="EMBL" id="LCQD01000005">
    <property type="protein sequence ID" value="KKW13070.1"/>
    <property type="molecule type" value="Genomic_DNA"/>
</dbReference>
<keyword evidence="1" id="KW-1133">Transmembrane helix</keyword>
<sequence>MRFFLQMIKEWTGWSDEFLLVLFHFLLLLLFMLAIFMSPGAQGR</sequence>
<keyword evidence="1" id="KW-0472">Membrane</keyword>
<gene>
    <name evidence="2" type="ORF">UY48_C0005G0026</name>
</gene>
<organism evidence="2 3">
    <name type="scientific">Candidatus Gottesmanbacteria bacterium GW2011_GWB1_49_7</name>
    <dbReference type="NCBI Taxonomy" id="1618448"/>
    <lineage>
        <taxon>Bacteria</taxon>
        <taxon>Candidatus Gottesmaniibacteriota</taxon>
    </lineage>
</organism>
<evidence type="ECO:0000313" key="2">
    <source>
        <dbReference type="EMBL" id="KKW13070.1"/>
    </source>
</evidence>
<feature type="transmembrane region" description="Helical" evidence="1">
    <location>
        <begin position="20"/>
        <end position="38"/>
    </location>
</feature>
<evidence type="ECO:0000256" key="1">
    <source>
        <dbReference type="SAM" id="Phobius"/>
    </source>
</evidence>
<evidence type="ECO:0000313" key="3">
    <source>
        <dbReference type="Proteomes" id="UP000034588"/>
    </source>
</evidence>
<name>A0A0G1W3B2_9BACT</name>
<protein>
    <submittedName>
        <fullName evidence="2">Uncharacterized protein</fullName>
    </submittedName>
</protein>
<comment type="caution">
    <text evidence="2">The sequence shown here is derived from an EMBL/GenBank/DDBJ whole genome shotgun (WGS) entry which is preliminary data.</text>
</comment>
<accession>A0A0G1W3B2</accession>
<dbReference type="AlphaFoldDB" id="A0A0G1W3B2"/>
<reference evidence="2 3" key="1">
    <citation type="journal article" date="2015" name="Nature">
        <title>rRNA introns, odd ribosomes, and small enigmatic genomes across a large radiation of phyla.</title>
        <authorList>
            <person name="Brown C.T."/>
            <person name="Hug L.A."/>
            <person name="Thomas B.C."/>
            <person name="Sharon I."/>
            <person name="Castelle C.J."/>
            <person name="Singh A."/>
            <person name="Wilkins M.J."/>
            <person name="Williams K.H."/>
            <person name="Banfield J.F."/>
        </authorList>
    </citation>
    <scope>NUCLEOTIDE SEQUENCE [LARGE SCALE GENOMIC DNA]</scope>
</reference>
<dbReference type="Proteomes" id="UP000034588">
    <property type="component" value="Unassembled WGS sequence"/>
</dbReference>
<keyword evidence="1" id="KW-0812">Transmembrane</keyword>
<proteinExistence type="predicted"/>